<dbReference type="InterPro" id="IPR009006">
    <property type="entry name" value="Ala_racemase/Decarboxylase_C"/>
</dbReference>
<evidence type="ECO:0000259" key="6">
    <source>
        <dbReference type="SMART" id="SM01005"/>
    </source>
</evidence>
<organism evidence="7 8">
    <name type="scientific">Candidatus Coproplasma avicola</name>
    <dbReference type="NCBI Taxonomy" id="2840744"/>
    <lineage>
        <taxon>Bacteria</taxon>
        <taxon>Bacillati</taxon>
        <taxon>Bacillota</taxon>
        <taxon>Clostridia</taxon>
        <taxon>Eubacteriales</taxon>
        <taxon>Candidatus Coproplasma</taxon>
    </lineage>
</organism>
<comment type="caution">
    <text evidence="7">The sequence shown here is derived from an EMBL/GenBank/DDBJ whole genome shotgun (WGS) entry which is preliminary data.</text>
</comment>
<dbReference type="GO" id="GO:0006522">
    <property type="term" value="P:alanine metabolic process"/>
    <property type="evidence" value="ECO:0007669"/>
    <property type="project" value="InterPro"/>
</dbReference>
<dbReference type="Gene3D" id="3.20.20.10">
    <property type="entry name" value="Alanine racemase"/>
    <property type="match status" value="1"/>
</dbReference>
<dbReference type="Proteomes" id="UP000823913">
    <property type="component" value="Unassembled WGS sequence"/>
</dbReference>
<dbReference type="CDD" id="cd00430">
    <property type="entry name" value="PLPDE_III_AR"/>
    <property type="match status" value="1"/>
</dbReference>
<dbReference type="PROSITE" id="PS00395">
    <property type="entry name" value="ALANINE_RACEMASE"/>
    <property type="match status" value="1"/>
</dbReference>
<dbReference type="PANTHER" id="PTHR30511:SF0">
    <property type="entry name" value="ALANINE RACEMASE, CATABOLIC-RELATED"/>
    <property type="match status" value="1"/>
</dbReference>
<dbReference type="EMBL" id="DVHK01000133">
    <property type="protein sequence ID" value="HIR67690.1"/>
    <property type="molecule type" value="Genomic_DNA"/>
</dbReference>
<dbReference type="SUPFAM" id="SSF51419">
    <property type="entry name" value="PLP-binding barrel"/>
    <property type="match status" value="1"/>
</dbReference>
<dbReference type="SUPFAM" id="SSF50621">
    <property type="entry name" value="Alanine racemase C-terminal domain-like"/>
    <property type="match status" value="1"/>
</dbReference>
<name>A0A9D1E760_9FIRM</name>
<dbReference type="EC" id="5.1.1.1" evidence="7"/>
<dbReference type="Gene3D" id="2.40.37.10">
    <property type="entry name" value="Lyase, Ornithine Decarboxylase, Chain A, domain 1"/>
    <property type="match status" value="1"/>
</dbReference>
<proteinExistence type="predicted"/>
<evidence type="ECO:0000313" key="8">
    <source>
        <dbReference type="Proteomes" id="UP000823913"/>
    </source>
</evidence>
<sequence>MQKSIAKINLGAIERNARYLKKLAGGAQFMAVVKADAYGHGAIQVARRLSHIADCFCVAIVDEGVELRAAGISSPVLVLTPPMDRDDGARMAAYDLTATVADAKSARLSRGLNVHIKINTGMNRYGCVPMQLKDLMAQLQDCNVCGVYSHIYAPQSQKIREEQLTVFRACAKVVKDKYPSAVAHISATAGTLLGGDFIMDGVRCGIGLYGYAPQGFKDSNLTPALSVYARRVQTFEPPFGGGVGYAAAQKHYNKLSSYRAGYAEGFARTCPLGEGNLCMDAFVSQDVADEVCIFSDAEIYAQKTGTISYEVLCAVTKRSLRIYEG</sequence>
<dbReference type="InterPro" id="IPR029066">
    <property type="entry name" value="PLP-binding_barrel"/>
</dbReference>
<dbReference type="InterPro" id="IPR011079">
    <property type="entry name" value="Ala_racemase_C"/>
</dbReference>
<dbReference type="PRINTS" id="PR00992">
    <property type="entry name" value="ALARACEMASE"/>
</dbReference>
<reference evidence="7" key="1">
    <citation type="submission" date="2020-10" db="EMBL/GenBank/DDBJ databases">
        <authorList>
            <person name="Gilroy R."/>
        </authorList>
    </citation>
    <scope>NUCLEOTIDE SEQUENCE</scope>
    <source>
        <strain evidence="7">ChiW16-3235</strain>
    </source>
</reference>
<evidence type="ECO:0000256" key="3">
    <source>
        <dbReference type="ARBA" id="ARBA00023235"/>
    </source>
</evidence>
<evidence type="ECO:0000256" key="2">
    <source>
        <dbReference type="ARBA" id="ARBA00022898"/>
    </source>
</evidence>
<evidence type="ECO:0000313" key="7">
    <source>
        <dbReference type="EMBL" id="HIR67690.1"/>
    </source>
</evidence>
<dbReference type="InterPro" id="IPR000821">
    <property type="entry name" value="Ala_racemase"/>
</dbReference>
<dbReference type="InterPro" id="IPR001608">
    <property type="entry name" value="Ala_racemase_N"/>
</dbReference>
<keyword evidence="3 7" id="KW-0413">Isomerase</keyword>
<dbReference type="GO" id="GO:0030170">
    <property type="term" value="F:pyridoxal phosphate binding"/>
    <property type="evidence" value="ECO:0007669"/>
    <property type="project" value="TreeGrafter"/>
</dbReference>
<feature type="binding site" evidence="5">
    <location>
        <position position="124"/>
    </location>
    <ligand>
        <name>substrate</name>
    </ligand>
</feature>
<feature type="binding site" evidence="5">
    <location>
        <position position="279"/>
    </location>
    <ligand>
        <name>substrate</name>
    </ligand>
</feature>
<protein>
    <submittedName>
        <fullName evidence="7">Alanine racemase</fullName>
        <ecNumber evidence="7">5.1.1.1</ecNumber>
    </submittedName>
</protein>
<keyword evidence="2 4" id="KW-0663">Pyridoxal phosphate</keyword>
<comment type="cofactor">
    <cofactor evidence="1 4">
        <name>pyridoxal 5'-phosphate</name>
        <dbReference type="ChEBI" id="CHEBI:597326"/>
    </cofactor>
</comment>
<dbReference type="SMART" id="SM01005">
    <property type="entry name" value="Ala_racemase_C"/>
    <property type="match status" value="1"/>
</dbReference>
<feature type="modified residue" description="N6-(pyridoxal phosphate)lysine" evidence="4">
    <location>
        <position position="34"/>
    </location>
</feature>
<evidence type="ECO:0000256" key="1">
    <source>
        <dbReference type="ARBA" id="ARBA00001933"/>
    </source>
</evidence>
<evidence type="ECO:0000256" key="4">
    <source>
        <dbReference type="PIRSR" id="PIRSR600821-50"/>
    </source>
</evidence>
<dbReference type="GO" id="GO:0008784">
    <property type="term" value="F:alanine racemase activity"/>
    <property type="evidence" value="ECO:0007669"/>
    <property type="project" value="UniProtKB-EC"/>
</dbReference>
<dbReference type="FunFam" id="3.20.20.10:FF:000002">
    <property type="entry name" value="Alanine racemase"/>
    <property type="match status" value="1"/>
</dbReference>
<dbReference type="NCBIfam" id="TIGR00492">
    <property type="entry name" value="alr"/>
    <property type="match status" value="1"/>
</dbReference>
<dbReference type="AlphaFoldDB" id="A0A9D1E760"/>
<dbReference type="PANTHER" id="PTHR30511">
    <property type="entry name" value="ALANINE RACEMASE"/>
    <property type="match status" value="1"/>
</dbReference>
<dbReference type="InterPro" id="IPR020622">
    <property type="entry name" value="Ala_racemase_pyridoxalP-BS"/>
</dbReference>
<feature type="domain" description="Alanine racemase C-terminal" evidence="6">
    <location>
        <begin position="224"/>
        <end position="324"/>
    </location>
</feature>
<dbReference type="Pfam" id="PF01168">
    <property type="entry name" value="Ala_racemase_N"/>
    <property type="match status" value="1"/>
</dbReference>
<reference evidence="7" key="2">
    <citation type="journal article" date="2021" name="PeerJ">
        <title>Extensive microbial diversity within the chicken gut microbiome revealed by metagenomics and culture.</title>
        <authorList>
            <person name="Gilroy R."/>
            <person name="Ravi A."/>
            <person name="Getino M."/>
            <person name="Pursley I."/>
            <person name="Horton D.L."/>
            <person name="Alikhan N.F."/>
            <person name="Baker D."/>
            <person name="Gharbi K."/>
            <person name="Hall N."/>
            <person name="Watson M."/>
            <person name="Adriaenssens E.M."/>
            <person name="Foster-Nyarko E."/>
            <person name="Jarju S."/>
            <person name="Secka A."/>
            <person name="Antonio M."/>
            <person name="Oren A."/>
            <person name="Chaudhuri R.R."/>
            <person name="La Ragione R."/>
            <person name="Hildebrand F."/>
            <person name="Pallen M.J."/>
        </authorList>
    </citation>
    <scope>NUCLEOTIDE SEQUENCE</scope>
    <source>
        <strain evidence="7">ChiW16-3235</strain>
    </source>
</reference>
<gene>
    <name evidence="7" type="primary">alr</name>
    <name evidence="7" type="ORF">IAB94_06565</name>
</gene>
<accession>A0A9D1E760</accession>
<dbReference type="GO" id="GO:0005829">
    <property type="term" value="C:cytosol"/>
    <property type="evidence" value="ECO:0007669"/>
    <property type="project" value="TreeGrafter"/>
</dbReference>
<evidence type="ECO:0000256" key="5">
    <source>
        <dbReference type="PIRSR" id="PIRSR600821-52"/>
    </source>
</evidence>